<dbReference type="InterPro" id="IPR013105">
    <property type="entry name" value="TPR_2"/>
</dbReference>
<dbReference type="Proteomes" id="UP000422569">
    <property type="component" value="Chromosome"/>
</dbReference>
<dbReference type="Gene3D" id="1.25.40.10">
    <property type="entry name" value="Tetratricopeptide repeat domain"/>
    <property type="match status" value="1"/>
</dbReference>
<keyword evidence="6" id="KW-1185">Reference proteome</keyword>
<evidence type="ECO:0000256" key="2">
    <source>
        <dbReference type="ARBA" id="ARBA00022803"/>
    </source>
</evidence>
<dbReference type="KEGG" id="mpar:F7D14_15190"/>
<dbReference type="EMBL" id="CP044331">
    <property type="protein sequence ID" value="QGM98690.1"/>
    <property type="molecule type" value="Genomic_DNA"/>
</dbReference>
<dbReference type="SMART" id="SM00028">
    <property type="entry name" value="TPR"/>
    <property type="match status" value="3"/>
</dbReference>
<evidence type="ECO:0000313" key="6">
    <source>
        <dbReference type="Proteomes" id="UP000422569"/>
    </source>
</evidence>
<organism evidence="5 6">
    <name type="scientific">Methylocystis parvus</name>
    <dbReference type="NCBI Taxonomy" id="134"/>
    <lineage>
        <taxon>Bacteria</taxon>
        <taxon>Pseudomonadati</taxon>
        <taxon>Pseudomonadota</taxon>
        <taxon>Alphaproteobacteria</taxon>
        <taxon>Hyphomicrobiales</taxon>
        <taxon>Methylocystaceae</taxon>
        <taxon>Methylocystis</taxon>
    </lineage>
</organism>
<dbReference type="RefSeq" id="WP_016919010.1">
    <property type="nucleotide sequence ID" value="NZ_CP044331.1"/>
</dbReference>
<dbReference type="AlphaFoldDB" id="A0A6B8MDG6"/>
<name>A0A6B8MDG6_9HYPH</name>
<dbReference type="InterPro" id="IPR019734">
    <property type="entry name" value="TPR_rpt"/>
</dbReference>
<protein>
    <submittedName>
        <fullName evidence="5">Tetratricopeptide repeat protein</fullName>
    </submittedName>
</protein>
<proteinExistence type="predicted"/>
<dbReference type="PROSITE" id="PS51257">
    <property type="entry name" value="PROKAR_LIPOPROTEIN"/>
    <property type="match status" value="1"/>
</dbReference>
<gene>
    <name evidence="5" type="ORF">F7D14_15190</name>
</gene>
<accession>A0A6B8MDG6</accession>
<evidence type="ECO:0000256" key="1">
    <source>
        <dbReference type="ARBA" id="ARBA00022737"/>
    </source>
</evidence>
<dbReference type="PANTHER" id="PTHR44858:SF1">
    <property type="entry name" value="UDP-N-ACETYLGLUCOSAMINE--PEPTIDE N-ACETYLGLUCOSAMINYLTRANSFERASE SPINDLY-RELATED"/>
    <property type="match status" value="1"/>
</dbReference>
<keyword evidence="1" id="KW-0677">Repeat</keyword>
<dbReference type="Pfam" id="PF07719">
    <property type="entry name" value="TPR_2"/>
    <property type="match status" value="1"/>
</dbReference>
<feature type="repeat" description="TPR" evidence="3">
    <location>
        <begin position="167"/>
        <end position="200"/>
    </location>
</feature>
<reference evidence="5 6" key="1">
    <citation type="submission" date="2019-09" db="EMBL/GenBank/DDBJ databases">
        <title>Isolation and complete genome sequencing of Methylocystis species.</title>
        <authorList>
            <person name="Rumah B.L."/>
            <person name="Stead C.E."/>
            <person name="Stevens B.C."/>
            <person name="Minton N.P."/>
            <person name="Grosse-Honebrink A."/>
            <person name="Zhang Y."/>
        </authorList>
    </citation>
    <scope>NUCLEOTIDE SEQUENCE [LARGE SCALE GENOMIC DNA]</scope>
    <source>
        <strain evidence="5 6">BRCS2</strain>
    </source>
</reference>
<dbReference type="PROSITE" id="PS50005">
    <property type="entry name" value="TPR"/>
    <property type="match status" value="2"/>
</dbReference>
<feature type="region of interest" description="Disordered" evidence="4">
    <location>
        <begin position="281"/>
        <end position="302"/>
    </location>
</feature>
<dbReference type="PANTHER" id="PTHR44858">
    <property type="entry name" value="TETRATRICOPEPTIDE REPEAT PROTEIN 6"/>
    <property type="match status" value="1"/>
</dbReference>
<dbReference type="PROSITE" id="PS50293">
    <property type="entry name" value="TPR_REGION"/>
    <property type="match status" value="1"/>
</dbReference>
<sequence>MIPRQTIAAAMFVVSCGGSQATCLYKPFEFFPDRNDGVIVGEVIQKGTDCQHKFKEGKGYRFTSVAPDDKPPVHGAIKKIGDREFIYTPQPDYVGDDIYAFKICATKGKKQGCSLVAFDAHIREASDKGEDPAKTDAGDCRVGDADKAIAACGLIIDDAGRDAPARGMAAKYRGMAYFRKGDLAHAEADFSKAAEFDPSDSEAFSNRGLMRQQLGQVDNAIADYDKAIALKPGQGAAYANRALAWRMKGDLDRAVADASKAIELGLTGVYRLRADLYRAKGESARARADEEEAKKSAPGAKP</sequence>
<evidence type="ECO:0000256" key="4">
    <source>
        <dbReference type="SAM" id="MobiDB-lite"/>
    </source>
</evidence>
<evidence type="ECO:0000256" key="3">
    <source>
        <dbReference type="PROSITE-ProRule" id="PRU00339"/>
    </source>
</evidence>
<evidence type="ECO:0000313" key="5">
    <source>
        <dbReference type="EMBL" id="QGM98690.1"/>
    </source>
</evidence>
<dbReference type="SUPFAM" id="SSF48452">
    <property type="entry name" value="TPR-like"/>
    <property type="match status" value="1"/>
</dbReference>
<keyword evidence="2 3" id="KW-0802">TPR repeat</keyword>
<dbReference type="InterPro" id="IPR050498">
    <property type="entry name" value="Ycf3"/>
</dbReference>
<dbReference type="Pfam" id="PF00515">
    <property type="entry name" value="TPR_1"/>
    <property type="match status" value="1"/>
</dbReference>
<feature type="repeat" description="TPR" evidence="3">
    <location>
        <begin position="201"/>
        <end position="234"/>
    </location>
</feature>
<feature type="compositionally biased region" description="Basic and acidic residues" evidence="4">
    <location>
        <begin position="281"/>
        <end position="295"/>
    </location>
</feature>
<dbReference type="InterPro" id="IPR011990">
    <property type="entry name" value="TPR-like_helical_dom_sf"/>
</dbReference>